<evidence type="ECO:0000256" key="2">
    <source>
        <dbReference type="ARBA" id="ARBA00022475"/>
    </source>
</evidence>
<name>A0A1F5KAC6_9BACT</name>
<keyword evidence="7 8" id="KW-0472">Membrane</keyword>
<evidence type="ECO:0000256" key="8">
    <source>
        <dbReference type="SAM" id="Phobius"/>
    </source>
</evidence>
<evidence type="ECO:0000313" key="10">
    <source>
        <dbReference type="EMBL" id="OGE37903.1"/>
    </source>
</evidence>
<protein>
    <recommendedName>
        <fullName evidence="9">Glycosyltransferase RgtA/B/C/D-like domain-containing protein</fullName>
    </recommendedName>
</protein>
<comment type="caution">
    <text evidence="10">The sequence shown here is derived from an EMBL/GenBank/DDBJ whole genome shotgun (WGS) entry which is preliminary data.</text>
</comment>
<evidence type="ECO:0000313" key="11">
    <source>
        <dbReference type="Proteomes" id="UP000176527"/>
    </source>
</evidence>
<feature type="transmembrane region" description="Helical" evidence="8">
    <location>
        <begin position="392"/>
        <end position="410"/>
    </location>
</feature>
<feature type="transmembrane region" description="Helical" evidence="8">
    <location>
        <begin position="150"/>
        <end position="168"/>
    </location>
</feature>
<feature type="domain" description="Glycosyltransferase RgtA/B/C/D-like" evidence="9">
    <location>
        <begin position="79"/>
        <end position="231"/>
    </location>
</feature>
<dbReference type="GO" id="GO:0016763">
    <property type="term" value="F:pentosyltransferase activity"/>
    <property type="evidence" value="ECO:0007669"/>
    <property type="project" value="TreeGrafter"/>
</dbReference>
<dbReference type="InterPro" id="IPR038731">
    <property type="entry name" value="RgtA/B/C-like"/>
</dbReference>
<dbReference type="Pfam" id="PF13231">
    <property type="entry name" value="PMT_2"/>
    <property type="match status" value="1"/>
</dbReference>
<sequence length="549" mass="63393">MSQYSIFLMEQMKFNYKLSLLIITLFAAFVRLVFLDQFPNGFTGDEAQQGYSAYSILKTGKDEWGEILPIFPRGFGDYKPPLYTYLTVPSVGLLGLTVEAVRLPAAVIGILSVLVVFFLAKELLKDERIALWSSILFAINPWHIQLSRTAFEGGVGILTFSIGLLFYLKSGIRNLILSSIFFSLTLYSYHSWRLFIVLFIAGLILSSWKKLISIKYWIPGLILLIFILPLMININSVLKRSSDVGVFSKDRITGYFSNKGTSSLYPIVDRLLDNKFVYVLNEFSGNYLSYFSPGFIFGDDRSDNTYLNFPYSPLLYFIELIFWLFAIYSLITKRLENRKIIILWFILAAVPASLAVGSMNANRTPTLLPLASVISAIGAVYMIEKWKYANKIISVSLLISFVFFLHFYFLKLPQKPPDNLRYGYDQVFKKILEVESQYDQVVTSKAFTEPQIFIAFYSKMDPVEFQMASTDWLRYEKSDKLYVDQLQSWNLGKFYFEDLNWNLKDSNRENALIVGKPEDFPQDVESILDVYDHKKKMLYRLIPVNYEKN</sequence>
<proteinExistence type="predicted"/>
<gene>
    <name evidence="10" type="ORF">A3F00_00215</name>
</gene>
<feature type="transmembrane region" description="Helical" evidence="8">
    <location>
        <begin position="314"/>
        <end position="331"/>
    </location>
</feature>
<dbReference type="PANTHER" id="PTHR33908">
    <property type="entry name" value="MANNOSYLTRANSFERASE YKCB-RELATED"/>
    <property type="match status" value="1"/>
</dbReference>
<keyword evidence="6 8" id="KW-1133">Transmembrane helix</keyword>
<dbReference type="EMBL" id="MFDE01000034">
    <property type="protein sequence ID" value="OGE37903.1"/>
    <property type="molecule type" value="Genomic_DNA"/>
</dbReference>
<dbReference type="Proteomes" id="UP000176527">
    <property type="component" value="Unassembled WGS sequence"/>
</dbReference>
<dbReference type="InterPro" id="IPR050297">
    <property type="entry name" value="LipidA_mod_glycosyltrf_83"/>
</dbReference>
<evidence type="ECO:0000256" key="4">
    <source>
        <dbReference type="ARBA" id="ARBA00022679"/>
    </source>
</evidence>
<feature type="transmembrane region" description="Helical" evidence="8">
    <location>
        <begin position="180"/>
        <end position="204"/>
    </location>
</feature>
<feature type="transmembrane region" description="Helical" evidence="8">
    <location>
        <begin position="216"/>
        <end position="238"/>
    </location>
</feature>
<evidence type="ECO:0000256" key="1">
    <source>
        <dbReference type="ARBA" id="ARBA00004651"/>
    </source>
</evidence>
<evidence type="ECO:0000256" key="7">
    <source>
        <dbReference type="ARBA" id="ARBA00023136"/>
    </source>
</evidence>
<evidence type="ECO:0000256" key="6">
    <source>
        <dbReference type="ARBA" id="ARBA00022989"/>
    </source>
</evidence>
<feature type="transmembrane region" description="Helical" evidence="8">
    <location>
        <begin position="100"/>
        <end position="120"/>
    </location>
</feature>
<keyword evidence="3" id="KW-0328">Glycosyltransferase</keyword>
<dbReference type="GO" id="GO:0009103">
    <property type="term" value="P:lipopolysaccharide biosynthetic process"/>
    <property type="evidence" value="ECO:0007669"/>
    <property type="project" value="UniProtKB-ARBA"/>
</dbReference>
<feature type="transmembrane region" description="Helical" evidence="8">
    <location>
        <begin position="366"/>
        <end position="383"/>
    </location>
</feature>
<organism evidence="10 11">
    <name type="scientific">Candidatus Daviesbacteria bacterium RIFCSPHIGHO2_12_FULL_37_11</name>
    <dbReference type="NCBI Taxonomy" id="1797777"/>
    <lineage>
        <taxon>Bacteria</taxon>
        <taxon>Candidatus Daviesiibacteriota</taxon>
    </lineage>
</organism>
<feature type="transmembrane region" description="Helical" evidence="8">
    <location>
        <begin position="340"/>
        <end position="360"/>
    </location>
</feature>
<evidence type="ECO:0000259" key="9">
    <source>
        <dbReference type="Pfam" id="PF13231"/>
    </source>
</evidence>
<dbReference type="PANTHER" id="PTHR33908:SF11">
    <property type="entry name" value="MEMBRANE PROTEIN"/>
    <property type="match status" value="1"/>
</dbReference>
<accession>A0A1F5KAC6</accession>
<keyword evidence="5 8" id="KW-0812">Transmembrane</keyword>
<dbReference type="AlphaFoldDB" id="A0A1F5KAC6"/>
<comment type="subcellular location">
    <subcellularLocation>
        <location evidence="1">Cell membrane</location>
        <topology evidence="1">Multi-pass membrane protein</topology>
    </subcellularLocation>
</comment>
<evidence type="ECO:0000256" key="5">
    <source>
        <dbReference type="ARBA" id="ARBA00022692"/>
    </source>
</evidence>
<dbReference type="GO" id="GO:0005886">
    <property type="term" value="C:plasma membrane"/>
    <property type="evidence" value="ECO:0007669"/>
    <property type="project" value="UniProtKB-SubCell"/>
</dbReference>
<reference evidence="10 11" key="1">
    <citation type="journal article" date="2016" name="Nat. Commun.">
        <title>Thousands of microbial genomes shed light on interconnected biogeochemical processes in an aquifer system.</title>
        <authorList>
            <person name="Anantharaman K."/>
            <person name="Brown C.T."/>
            <person name="Hug L.A."/>
            <person name="Sharon I."/>
            <person name="Castelle C.J."/>
            <person name="Probst A.J."/>
            <person name="Thomas B.C."/>
            <person name="Singh A."/>
            <person name="Wilkins M.J."/>
            <person name="Karaoz U."/>
            <person name="Brodie E.L."/>
            <person name="Williams K.H."/>
            <person name="Hubbard S.S."/>
            <person name="Banfield J.F."/>
        </authorList>
    </citation>
    <scope>NUCLEOTIDE SEQUENCE [LARGE SCALE GENOMIC DNA]</scope>
</reference>
<evidence type="ECO:0000256" key="3">
    <source>
        <dbReference type="ARBA" id="ARBA00022676"/>
    </source>
</evidence>
<keyword evidence="2" id="KW-1003">Cell membrane</keyword>
<keyword evidence="4" id="KW-0808">Transferase</keyword>